<dbReference type="InterPro" id="IPR036086">
    <property type="entry name" value="ParB/Sulfiredoxin_sf"/>
</dbReference>
<dbReference type="Pfam" id="PF02195">
    <property type="entry name" value="ParB_N"/>
    <property type="match status" value="1"/>
</dbReference>
<dbReference type="NCBIfam" id="TIGR00180">
    <property type="entry name" value="parB_part"/>
    <property type="match status" value="1"/>
</dbReference>
<dbReference type="CDD" id="cd16405">
    <property type="entry name" value="RepB_like_N"/>
    <property type="match status" value="1"/>
</dbReference>
<evidence type="ECO:0000259" key="3">
    <source>
        <dbReference type="SMART" id="SM00470"/>
    </source>
</evidence>
<dbReference type="SUPFAM" id="SSF110849">
    <property type="entry name" value="ParB/Sulfiredoxin"/>
    <property type="match status" value="1"/>
</dbReference>
<dbReference type="InterPro" id="IPR017819">
    <property type="entry name" value="Plasmid_partition_RepB"/>
</dbReference>
<dbReference type="InterPro" id="IPR037972">
    <property type="entry name" value="RepB_N"/>
</dbReference>
<dbReference type="InterPro" id="IPR003115">
    <property type="entry name" value="ParB_N"/>
</dbReference>
<name>A0ABT9EA80_9PROT</name>
<dbReference type="PANTHER" id="PTHR33375:SF1">
    <property type="entry name" value="CHROMOSOME-PARTITIONING PROTEIN PARB-RELATED"/>
    <property type="match status" value="1"/>
</dbReference>
<dbReference type="InterPro" id="IPR004437">
    <property type="entry name" value="ParB/RepB/Spo0J"/>
</dbReference>
<reference evidence="4 5" key="1">
    <citation type="submission" date="2023-08" db="EMBL/GenBank/DDBJ databases">
        <title>The draft genome sequence of Paracraurococcus sp. LOR1-02.</title>
        <authorList>
            <person name="Kingkaew E."/>
            <person name="Tanasupawat S."/>
        </authorList>
    </citation>
    <scope>NUCLEOTIDE SEQUENCE [LARGE SCALE GENOMIC DNA]</scope>
    <source>
        <strain evidence="4 5">LOR1-02</strain>
    </source>
</reference>
<feature type="region of interest" description="Disordered" evidence="2">
    <location>
        <begin position="1"/>
        <end position="30"/>
    </location>
</feature>
<evidence type="ECO:0000313" key="4">
    <source>
        <dbReference type="EMBL" id="MDO9713113.1"/>
    </source>
</evidence>
<feature type="domain" description="ParB-like N-terminal" evidence="3">
    <location>
        <begin position="67"/>
        <end position="159"/>
    </location>
</feature>
<sequence>MKRKDMLRELLTPSAAAEEPPAPRAVPERRVASGAVRAMGLDLDRLAQDARRAEELERQAANGQLVLEIDPALVDPSFADDRVARTEDPDYRTLVESIRASGQQVPVLLRPHPQVGDRYQVAYGHRRVAAAAELGVPVRALVRPMSDVDLVVAQGKENAERRNLSFIERALFAAELEARGFDRVTLMAALAAHPAEMSRYLSVARGIPRWVVRAIGPAPKAGRPRWMVLAELLQTDGAADLVRGLVEQPAFYAAVTDRRFEMVIAALRKPIAPEATAAAVSVRAPSGEVLVRLERDPTGLRITAIEQVAPGFCAFLEQRLPELVAQFHDREPASEEA</sequence>
<evidence type="ECO:0000313" key="5">
    <source>
        <dbReference type="Proteomes" id="UP001243009"/>
    </source>
</evidence>
<evidence type="ECO:0000256" key="2">
    <source>
        <dbReference type="SAM" id="MobiDB-lite"/>
    </source>
</evidence>
<dbReference type="RefSeq" id="WP_305107972.1">
    <property type="nucleotide sequence ID" value="NZ_JAUTWS010000071.1"/>
</dbReference>
<gene>
    <name evidence="4" type="primary">repB</name>
    <name evidence="4" type="ORF">Q7A36_32595</name>
</gene>
<dbReference type="InterPro" id="IPR050336">
    <property type="entry name" value="Chromosome_partition/occlusion"/>
</dbReference>
<protein>
    <submittedName>
        <fullName evidence="4">Plasmid partitioning protein RepB</fullName>
    </submittedName>
</protein>
<dbReference type="SMART" id="SM00470">
    <property type="entry name" value="ParB"/>
    <property type="match status" value="1"/>
</dbReference>
<dbReference type="NCBIfam" id="TIGR03454">
    <property type="entry name" value="partition_RepB"/>
    <property type="match status" value="1"/>
</dbReference>
<dbReference type="Gene3D" id="3.90.1530.30">
    <property type="match status" value="1"/>
</dbReference>
<dbReference type="InterPro" id="IPR011111">
    <property type="entry name" value="Plasmid_RepB"/>
</dbReference>
<comment type="caution">
    <text evidence="4">The sequence shown here is derived from an EMBL/GenBank/DDBJ whole genome shotgun (WGS) entry which is preliminary data.</text>
</comment>
<dbReference type="Proteomes" id="UP001243009">
    <property type="component" value="Unassembled WGS sequence"/>
</dbReference>
<evidence type="ECO:0000256" key="1">
    <source>
        <dbReference type="ARBA" id="ARBA00006295"/>
    </source>
</evidence>
<dbReference type="PANTHER" id="PTHR33375">
    <property type="entry name" value="CHROMOSOME-PARTITIONING PROTEIN PARB-RELATED"/>
    <property type="match status" value="1"/>
</dbReference>
<dbReference type="Pfam" id="PF07506">
    <property type="entry name" value="RepB"/>
    <property type="match status" value="1"/>
</dbReference>
<accession>A0ABT9EA80</accession>
<organism evidence="4 5">
    <name type="scientific">Paracraurococcus lichenis</name>
    <dbReference type="NCBI Taxonomy" id="3064888"/>
    <lineage>
        <taxon>Bacteria</taxon>
        <taxon>Pseudomonadati</taxon>
        <taxon>Pseudomonadota</taxon>
        <taxon>Alphaproteobacteria</taxon>
        <taxon>Acetobacterales</taxon>
        <taxon>Roseomonadaceae</taxon>
        <taxon>Paracraurococcus</taxon>
    </lineage>
</organism>
<dbReference type="EMBL" id="JAUTWS010000071">
    <property type="protein sequence ID" value="MDO9713113.1"/>
    <property type="molecule type" value="Genomic_DNA"/>
</dbReference>
<comment type="similarity">
    <text evidence="1">Belongs to the ParB family.</text>
</comment>
<keyword evidence="5" id="KW-1185">Reference proteome</keyword>
<proteinExistence type="inferred from homology"/>